<dbReference type="RefSeq" id="WP_094884841.1">
    <property type="nucleotide sequence ID" value="NZ_NPMS01000002.1"/>
</dbReference>
<dbReference type="EMBL" id="NPMS01000002">
    <property type="protein sequence ID" value="OZU89374.1"/>
    <property type="molecule type" value="Genomic_DNA"/>
</dbReference>
<proteinExistence type="predicted"/>
<comment type="caution">
    <text evidence="1">The sequence shown here is derived from an EMBL/GenBank/DDBJ whole genome shotgun (WGS) entry which is preliminary data.</text>
</comment>
<dbReference type="Proteomes" id="UP000216498">
    <property type="component" value="Unassembled WGS sequence"/>
</dbReference>
<dbReference type="AlphaFoldDB" id="A0A265ND28"/>
<dbReference type="InterPro" id="IPR025616">
    <property type="entry name" value="YpjP"/>
</dbReference>
<dbReference type="OrthoDB" id="2435352at2"/>
<organism evidence="1 2">
    <name type="scientific">Virgibacillus indicus</name>
    <dbReference type="NCBI Taxonomy" id="2024554"/>
    <lineage>
        <taxon>Bacteria</taxon>
        <taxon>Bacillati</taxon>
        <taxon>Bacillota</taxon>
        <taxon>Bacilli</taxon>
        <taxon>Bacillales</taxon>
        <taxon>Bacillaceae</taxon>
        <taxon>Virgibacillus</taxon>
    </lineage>
</organism>
<evidence type="ECO:0000313" key="1">
    <source>
        <dbReference type="EMBL" id="OZU89374.1"/>
    </source>
</evidence>
<gene>
    <name evidence="1" type="ORF">CIL03_06565</name>
</gene>
<name>A0A265ND28_9BACI</name>
<accession>A0A265ND28</accession>
<dbReference type="Pfam" id="PF14005">
    <property type="entry name" value="YpjP"/>
    <property type="match status" value="1"/>
</dbReference>
<sequence length="199" mass="22989">MKLWMRKITVVLVTIMTLGLYVPPISLDVDAEENKDALASNPDSFDGATLTVTETAEVEIIPDNDEDYFIEILTEKAKEQTITKLGPRIAEQIDDDFLDDILHNMEDVVQSVLVDAGEDASEYIGITEHPSKGFGEKIFNIYDYRTHKDIARFHVRRDNRPLEGYWFNFHYHLSNDGFEEHHVIGEIFWDKNVPPKWMS</sequence>
<keyword evidence="2" id="KW-1185">Reference proteome</keyword>
<evidence type="ECO:0008006" key="3">
    <source>
        <dbReference type="Google" id="ProtNLM"/>
    </source>
</evidence>
<evidence type="ECO:0000313" key="2">
    <source>
        <dbReference type="Proteomes" id="UP000216498"/>
    </source>
</evidence>
<protein>
    <recommendedName>
        <fullName evidence="3">Cell division protein FtsK</fullName>
    </recommendedName>
</protein>
<reference evidence="1 2" key="1">
    <citation type="submission" date="2017-08" db="EMBL/GenBank/DDBJ databases">
        <title>Virgibacillus indicus sp. nov. and Virgibacillus profoundi sp. nov, two moderately halophilic bacteria isolated from marine sediment by using the Microfluidic Streak Plate.</title>
        <authorList>
            <person name="Xu B."/>
            <person name="Hu B."/>
            <person name="Wang J."/>
            <person name="Zhu Y."/>
            <person name="Huang L."/>
            <person name="Du W."/>
            <person name="Huang Y."/>
        </authorList>
    </citation>
    <scope>NUCLEOTIDE SEQUENCE [LARGE SCALE GENOMIC DNA]</scope>
    <source>
        <strain evidence="1 2">IO3-P2-C2</strain>
    </source>
</reference>